<dbReference type="EMBL" id="JAZGQO010000008">
    <property type="protein sequence ID" value="KAK6178731.1"/>
    <property type="molecule type" value="Genomic_DNA"/>
</dbReference>
<dbReference type="PANTHER" id="PTHR47020:SF1">
    <property type="entry name" value="HILLARIN"/>
    <property type="match status" value="1"/>
</dbReference>
<name>A0AAN8JMA3_PATCE</name>
<protein>
    <recommendedName>
        <fullName evidence="6">Kyphoscoliosis peptidase</fullName>
    </recommendedName>
</protein>
<feature type="compositionally biased region" description="Low complexity" evidence="1">
    <location>
        <begin position="673"/>
        <end position="682"/>
    </location>
</feature>
<dbReference type="InterPro" id="IPR038765">
    <property type="entry name" value="Papain-like_cys_pep_sf"/>
</dbReference>
<gene>
    <name evidence="4" type="ORF">SNE40_011246</name>
</gene>
<accession>A0AAN8JMA3</accession>
<dbReference type="Proteomes" id="UP001347796">
    <property type="component" value="Unassembled WGS sequence"/>
</dbReference>
<dbReference type="Gene3D" id="3.10.620.30">
    <property type="match status" value="1"/>
</dbReference>
<organism evidence="4 5">
    <name type="scientific">Patella caerulea</name>
    <name type="common">Rayed Mediterranean limpet</name>
    <dbReference type="NCBI Taxonomy" id="87958"/>
    <lineage>
        <taxon>Eukaryota</taxon>
        <taxon>Metazoa</taxon>
        <taxon>Spiralia</taxon>
        <taxon>Lophotrochozoa</taxon>
        <taxon>Mollusca</taxon>
        <taxon>Gastropoda</taxon>
        <taxon>Patellogastropoda</taxon>
        <taxon>Patelloidea</taxon>
        <taxon>Patellidae</taxon>
        <taxon>Patella</taxon>
    </lineage>
</organism>
<feature type="region of interest" description="Disordered" evidence="1">
    <location>
        <begin position="659"/>
        <end position="682"/>
    </location>
</feature>
<dbReference type="InterPro" id="IPR053041">
    <property type="entry name" value="Transglut-like_Superfamily_Mod"/>
</dbReference>
<feature type="compositionally biased region" description="Basic and acidic residues" evidence="1">
    <location>
        <begin position="8"/>
        <end position="20"/>
    </location>
</feature>
<feature type="domain" description="KY-like immunoglobulin-like" evidence="3">
    <location>
        <begin position="291"/>
        <end position="425"/>
    </location>
</feature>
<dbReference type="Pfam" id="PF23265">
    <property type="entry name" value="Ig-like_KY"/>
    <property type="match status" value="3"/>
</dbReference>
<dbReference type="AlphaFoldDB" id="A0AAN8JMA3"/>
<evidence type="ECO:0000313" key="4">
    <source>
        <dbReference type="EMBL" id="KAK6178731.1"/>
    </source>
</evidence>
<proteinExistence type="predicted"/>
<dbReference type="PANTHER" id="PTHR47020">
    <property type="entry name" value="HILLARIN"/>
    <property type="match status" value="1"/>
</dbReference>
<feature type="domain" description="KY-like immunoglobulin-like" evidence="3">
    <location>
        <begin position="441"/>
        <end position="547"/>
    </location>
</feature>
<evidence type="ECO:0000259" key="3">
    <source>
        <dbReference type="Pfam" id="PF23265"/>
    </source>
</evidence>
<dbReference type="SUPFAM" id="SSF54001">
    <property type="entry name" value="Cysteine proteinases"/>
    <property type="match status" value="1"/>
</dbReference>
<reference evidence="4 5" key="1">
    <citation type="submission" date="2024-01" db="EMBL/GenBank/DDBJ databases">
        <title>The genome of the rayed Mediterranean limpet Patella caerulea (Linnaeus, 1758).</title>
        <authorList>
            <person name="Anh-Thu Weber A."/>
            <person name="Halstead-Nussloch G."/>
        </authorList>
    </citation>
    <scope>NUCLEOTIDE SEQUENCE [LARGE SCALE GENOMIC DNA]</scope>
    <source>
        <strain evidence="4">AATW-2023a</strain>
        <tissue evidence="4">Whole specimen</tissue>
    </source>
</reference>
<evidence type="ECO:0000259" key="2">
    <source>
        <dbReference type="Pfam" id="PF01841"/>
    </source>
</evidence>
<feature type="compositionally biased region" description="Polar residues" evidence="1">
    <location>
        <begin position="35"/>
        <end position="54"/>
    </location>
</feature>
<feature type="domain" description="KY-like immunoglobulin-like" evidence="3">
    <location>
        <begin position="562"/>
        <end position="658"/>
    </location>
</feature>
<evidence type="ECO:0000313" key="5">
    <source>
        <dbReference type="Proteomes" id="UP001347796"/>
    </source>
</evidence>
<evidence type="ECO:0000256" key="1">
    <source>
        <dbReference type="SAM" id="MobiDB-lite"/>
    </source>
</evidence>
<feature type="region of interest" description="Disordered" evidence="1">
    <location>
        <begin position="783"/>
        <end position="815"/>
    </location>
</feature>
<feature type="compositionally biased region" description="Basic and acidic residues" evidence="1">
    <location>
        <begin position="800"/>
        <end position="815"/>
    </location>
</feature>
<dbReference type="InterPro" id="IPR056564">
    <property type="entry name" value="Ig-like_KY"/>
</dbReference>
<evidence type="ECO:0008006" key="6">
    <source>
        <dbReference type="Google" id="ProtNLM"/>
    </source>
</evidence>
<feature type="domain" description="Transglutaminase-like" evidence="2">
    <location>
        <begin position="106"/>
        <end position="218"/>
    </location>
</feature>
<sequence length="1047" mass="118017">MGVNVSKEQNKPIKKCEESSSKSQNLNERLEEKQTNVTDDNTNQKQVQVANGTTAKDPKPYNKAPPPPRPPTKTKDEVFNLKDYAEVDEHALNAPNKLMNGTFRELVNYLTSNQKWDDIARVRAIFLWVTSVDVYGLEIEDEPPAQSPLEYFLKIQTNSGNHAHLFSGLCQMANIPCTIISGMNKSAAYEIGKPANRKTMGAQWNAVYCGGDWRFVDAFWASACVVGRKSREWALVDSDGSPVDQEEEDDEGETQHRINEFYFLTDPNLLIWTHYPDEKKWQLLPKPASVKDFEDHFYVRERFYILGMETIGPGADKCLLKTDGGEKDINFKLPSNDSYNYRYKYMLYQSRKQKNVEGNVNVFLDRFVFFEHTADLLHFQLRFPVTGDFKMDIYGLDVNSSDTFDLCCTYIIRCPTAKKGCMPFPDCPPLGWGPIGDTKKVGLHPQSHQKGVVESKDGNVEIRFKTEKEIQLYQNLKHSVLDDATLSRYTMARQEGDEAVVNLRLPQKGEYALKLYAQGKGKDGEAPNVCNYLIRCDGTGSSTQAFPNMIDGKLGKSHLCDKLGIKALTHPSGFIETESGKVKVKFSSKKDVELVCELHSQDSSAIKRAKAVTSNSKGEWQFDLDLPTSGEYSLNVFARDKNDSGRIYNVHTYLIQSSGYGEENKEDEDNSNDDQTTTVSTETVDTSDKEILIPVPPGCNKAVAAVHRKNANDPPSADQIQFINQEDSQFVKVELKEYGEYMLNLYDVESGGIVKNVAKYQINRKPASELYDSNINNIMESVMGTGGLQVPPPDPTPSPDLEKENAKKSEEERRNLARKQVLQALDLRDARQLEVALKKYDSLQPNKNDDLLKKAKKTLDLLKAKIELTDASHKRNLPALEAAIKNAKAVNFDHSLDLQIAMVVRLRDHIAKIEKLRHEVMNMEQKTISEIRTYSKPPDGVHQTLMATFLLLDSAMKDVKEWKSIQILLGKTGKESFMRKISFFDPKAVRLSTATAAKKVIKNFTRDQIRQISAGAATFYIWATGMIEEVETLGGAEANEGTNRLRL</sequence>
<dbReference type="InterPro" id="IPR002931">
    <property type="entry name" value="Transglutaminase-like"/>
</dbReference>
<feature type="region of interest" description="Disordered" evidence="1">
    <location>
        <begin position="1"/>
        <end position="75"/>
    </location>
</feature>
<dbReference type="Gene3D" id="1.20.920.20">
    <property type="match status" value="1"/>
</dbReference>
<comment type="caution">
    <text evidence="4">The sequence shown here is derived from an EMBL/GenBank/DDBJ whole genome shotgun (WGS) entry which is preliminary data.</text>
</comment>
<dbReference type="Pfam" id="PF01841">
    <property type="entry name" value="Transglut_core"/>
    <property type="match status" value="1"/>
</dbReference>
<keyword evidence="5" id="KW-1185">Reference proteome</keyword>